<evidence type="ECO:0000256" key="1">
    <source>
        <dbReference type="ARBA" id="ARBA00004651"/>
    </source>
</evidence>
<gene>
    <name evidence="8" type="ORF">ESY86_19620</name>
</gene>
<keyword evidence="5 6" id="KW-0472">Membrane</keyword>
<evidence type="ECO:0000256" key="3">
    <source>
        <dbReference type="ARBA" id="ARBA00022692"/>
    </source>
</evidence>
<feature type="domain" description="ABC3 transporter permease C-terminal" evidence="7">
    <location>
        <begin position="49"/>
        <end position="110"/>
    </location>
</feature>
<accession>A0A5C6ZB72</accession>
<feature type="transmembrane region" description="Helical" evidence="6">
    <location>
        <begin position="41"/>
        <end position="66"/>
    </location>
</feature>
<evidence type="ECO:0000313" key="9">
    <source>
        <dbReference type="Proteomes" id="UP000321578"/>
    </source>
</evidence>
<reference evidence="8 9" key="1">
    <citation type="submission" date="2019-08" db="EMBL/GenBank/DDBJ databases">
        <title>Genomes of Subsaximicrobium wynnwilliamsii strains.</title>
        <authorList>
            <person name="Bowman J.P."/>
        </authorList>
    </citation>
    <scope>NUCLEOTIDE SEQUENCE [LARGE SCALE GENOMIC DNA]</scope>
    <source>
        <strain evidence="8 9">2-80-2</strain>
    </source>
</reference>
<proteinExistence type="predicted"/>
<dbReference type="Proteomes" id="UP000321578">
    <property type="component" value="Unassembled WGS sequence"/>
</dbReference>
<evidence type="ECO:0000313" key="8">
    <source>
        <dbReference type="EMBL" id="TXD86652.1"/>
    </source>
</evidence>
<dbReference type="EMBL" id="VORO01000044">
    <property type="protein sequence ID" value="TXD86652.1"/>
    <property type="molecule type" value="Genomic_DNA"/>
</dbReference>
<sequence>MVTFRNPLAQLQLPRQVNATTNMQAALTSYELKGLFNFTGVGVLIIGWIAVAILIISVFSIFMSLYRVVWDRHYELALMSVYGASRVQLLCCVFYEGFLLSILGYALGGFFEQSGALHFQGRT</sequence>
<comment type="subcellular location">
    <subcellularLocation>
        <location evidence="1">Cell membrane</location>
        <topology evidence="1">Multi-pass membrane protein</topology>
    </subcellularLocation>
</comment>
<evidence type="ECO:0000256" key="5">
    <source>
        <dbReference type="ARBA" id="ARBA00023136"/>
    </source>
</evidence>
<protein>
    <submittedName>
        <fullName evidence="8">FtsX-like permease family protein</fullName>
    </submittedName>
</protein>
<organism evidence="8 9">
    <name type="scientific">Subsaximicrobium wynnwilliamsii</name>
    <dbReference type="NCBI Taxonomy" id="291179"/>
    <lineage>
        <taxon>Bacteria</taxon>
        <taxon>Pseudomonadati</taxon>
        <taxon>Bacteroidota</taxon>
        <taxon>Flavobacteriia</taxon>
        <taxon>Flavobacteriales</taxon>
        <taxon>Flavobacteriaceae</taxon>
        <taxon>Subsaximicrobium</taxon>
    </lineage>
</organism>
<dbReference type="GO" id="GO:0005886">
    <property type="term" value="C:plasma membrane"/>
    <property type="evidence" value="ECO:0007669"/>
    <property type="project" value="UniProtKB-SubCell"/>
</dbReference>
<keyword evidence="3 6" id="KW-0812">Transmembrane</keyword>
<feature type="transmembrane region" description="Helical" evidence="6">
    <location>
        <begin position="87"/>
        <end position="107"/>
    </location>
</feature>
<comment type="caution">
    <text evidence="8">The sequence shown here is derived from an EMBL/GenBank/DDBJ whole genome shotgun (WGS) entry which is preliminary data.</text>
</comment>
<dbReference type="Pfam" id="PF02687">
    <property type="entry name" value="FtsX"/>
    <property type="match status" value="1"/>
</dbReference>
<dbReference type="InterPro" id="IPR003838">
    <property type="entry name" value="ABC3_permease_C"/>
</dbReference>
<keyword evidence="9" id="KW-1185">Reference proteome</keyword>
<dbReference type="RefSeq" id="WP_147088416.1">
    <property type="nucleotide sequence ID" value="NZ_VORM01000043.1"/>
</dbReference>
<evidence type="ECO:0000259" key="7">
    <source>
        <dbReference type="Pfam" id="PF02687"/>
    </source>
</evidence>
<keyword evidence="4 6" id="KW-1133">Transmembrane helix</keyword>
<name>A0A5C6ZB72_9FLAO</name>
<evidence type="ECO:0000256" key="6">
    <source>
        <dbReference type="SAM" id="Phobius"/>
    </source>
</evidence>
<keyword evidence="2" id="KW-1003">Cell membrane</keyword>
<dbReference type="AlphaFoldDB" id="A0A5C6ZB72"/>
<evidence type="ECO:0000256" key="4">
    <source>
        <dbReference type="ARBA" id="ARBA00022989"/>
    </source>
</evidence>
<evidence type="ECO:0000256" key="2">
    <source>
        <dbReference type="ARBA" id="ARBA00022475"/>
    </source>
</evidence>